<keyword evidence="4" id="KW-1185">Reference proteome</keyword>
<dbReference type="OrthoDB" id="2553651at2759"/>
<feature type="transmembrane region" description="Helical" evidence="2">
    <location>
        <begin position="108"/>
        <end position="128"/>
    </location>
</feature>
<evidence type="ECO:0000313" key="3">
    <source>
        <dbReference type="EMBL" id="TFK22602.1"/>
    </source>
</evidence>
<gene>
    <name evidence="3" type="ORF">FA15DRAFT_706253</name>
</gene>
<name>A0A5C3KQC3_COPMA</name>
<organism evidence="3 4">
    <name type="scientific">Coprinopsis marcescibilis</name>
    <name type="common">Agaric fungus</name>
    <name type="synonym">Psathyrella marcescibilis</name>
    <dbReference type="NCBI Taxonomy" id="230819"/>
    <lineage>
        <taxon>Eukaryota</taxon>
        <taxon>Fungi</taxon>
        <taxon>Dikarya</taxon>
        <taxon>Basidiomycota</taxon>
        <taxon>Agaricomycotina</taxon>
        <taxon>Agaricomycetes</taxon>
        <taxon>Agaricomycetidae</taxon>
        <taxon>Agaricales</taxon>
        <taxon>Agaricineae</taxon>
        <taxon>Psathyrellaceae</taxon>
        <taxon>Coprinopsis</taxon>
    </lineage>
</organism>
<dbReference type="STRING" id="230819.A0A5C3KQC3"/>
<proteinExistence type="predicted"/>
<feature type="transmembrane region" description="Helical" evidence="2">
    <location>
        <begin position="140"/>
        <end position="158"/>
    </location>
</feature>
<keyword evidence="2" id="KW-0812">Transmembrane</keyword>
<feature type="compositionally biased region" description="Basic and acidic residues" evidence="1">
    <location>
        <begin position="48"/>
        <end position="62"/>
    </location>
</feature>
<dbReference type="Proteomes" id="UP000307440">
    <property type="component" value="Unassembled WGS sequence"/>
</dbReference>
<feature type="region of interest" description="Disordered" evidence="1">
    <location>
        <begin position="1"/>
        <end position="24"/>
    </location>
</feature>
<keyword evidence="2" id="KW-0472">Membrane</keyword>
<evidence type="ECO:0000313" key="4">
    <source>
        <dbReference type="Proteomes" id="UP000307440"/>
    </source>
</evidence>
<dbReference type="AlphaFoldDB" id="A0A5C3KQC3"/>
<protein>
    <submittedName>
        <fullName evidence="3">Uncharacterized protein</fullName>
    </submittedName>
</protein>
<reference evidence="3 4" key="1">
    <citation type="journal article" date="2019" name="Nat. Ecol. Evol.">
        <title>Megaphylogeny resolves global patterns of mushroom evolution.</title>
        <authorList>
            <person name="Varga T."/>
            <person name="Krizsan K."/>
            <person name="Foldi C."/>
            <person name="Dima B."/>
            <person name="Sanchez-Garcia M."/>
            <person name="Sanchez-Ramirez S."/>
            <person name="Szollosi G.J."/>
            <person name="Szarkandi J.G."/>
            <person name="Papp V."/>
            <person name="Albert L."/>
            <person name="Andreopoulos W."/>
            <person name="Angelini C."/>
            <person name="Antonin V."/>
            <person name="Barry K.W."/>
            <person name="Bougher N.L."/>
            <person name="Buchanan P."/>
            <person name="Buyck B."/>
            <person name="Bense V."/>
            <person name="Catcheside P."/>
            <person name="Chovatia M."/>
            <person name="Cooper J."/>
            <person name="Damon W."/>
            <person name="Desjardin D."/>
            <person name="Finy P."/>
            <person name="Geml J."/>
            <person name="Haridas S."/>
            <person name="Hughes K."/>
            <person name="Justo A."/>
            <person name="Karasinski D."/>
            <person name="Kautmanova I."/>
            <person name="Kiss B."/>
            <person name="Kocsube S."/>
            <person name="Kotiranta H."/>
            <person name="LaButti K.M."/>
            <person name="Lechner B.E."/>
            <person name="Liimatainen K."/>
            <person name="Lipzen A."/>
            <person name="Lukacs Z."/>
            <person name="Mihaltcheva S."/>
            <person name="Morgado L.N."/>
            <person name="Niskanen T."/>
            <person name="Noordeloos M.E."/>
            <person name="Ohm R.A."/>
            <person name="Ortiz-Santana B."/>
            <person name="Ovrebo C."/>
            <person name="Racz N."/>
            <person name="Riley R."/>
            <person name="Savchenko A."/>
            <person name="Shiryaev A."/>
            <person name="Soop K."/>
            <person name="Spirin V."/>
            <person name="Szebenyi C."/>
            <person name="Tomsovsky M."/>
            <person name="Tulloss R.E."/>
            <person name="Uehling J."/>
            <person name="Grigoriev I.V."/>
            <person name="Vagvolgyi C."/>
            <person name="Papp T."/>
            <person name="Martin F.M."/>
            <person name="Miettinen O."/>
            <person name="Hibbett D.S."/>
            <person name="Nagy L.G."/>
        </authorList>
    </citation>
    <scope>NUCLEOTIDE SEQUENCE [LARGE SCALE GENOMIC DNA]</scope>
    <source>
        <strain evidence="3 4">CBS 121175</strain>
    </source>
</reference>
<dbReference type="EMBL" id="ML210237">
    <property type="protein sequence ID" value="TFK22602.1"/>
    <property type="molecule type" value="Genomic_DNA"/>
</dbReference>
<accession>A0A5C3KQC3</accession>
<evidence type="ECO:0000256" key="2">
    <source>
        <dbReference type="SAM" id="Phobius"/>
    </source>
</evidence>
<keyword evidence="2" id="KW-1133">Transmembrane helix</keyword>
<feature type="region of interest" description="Disordered" evidence="1">
    <location>
        <begin position="47"/>
        <end position="89"/>
    </location>
</feature>
<evidence type="ECO:0000256" key="1">
    <source>
        <dbReference type="SAM" id="MobiDB-lite"/>
    </source>
</evidence>
<feature type="transmembrane region" description="Helical" evidence="2">
    <location>
        <begin position="228"/>
        <end position="246"/>
    </location>
</feature>
<sequence>MSYASVAAHNAPPQDEWPQPDQALLNTISPTASSIVDDASKINVVSSDFKEHPRSTYEEKIRGQAPLTTGASSEPEEGESKKPRHNHHQERLPAFWQRTTDWILRPGVAGGLLGIVNVGLIAGAGYSFFARPQLRRDPALLGGAAVSAFSIMLAEGYLSKQYVETPEGQRRVRRVKNKGSALARWIDECVHEPTVQHALVATVNAAVAGTVGYLTYRNWDRPWNHRSVSAIVVGVLGLAGLDGYVLEKSNT</sequence>